<feature type="DNA-binding region" description="H-T-H motif" evidence="2">
    <location>
        <begin position="50"/>
        <end position="69"/>
    </location>
</feature>
<protein>
    <submittedName>
        <fullName evidence="5">TetR/AcrR family transcriptional regulator</fullName>
    </submittedName>
</protein>
<dbReference type="InterPro" id="IPR009057">
    <property type="entry name" value="Homeodomain-like_sf"/>
</dbReference>
<dbReference type="Pfam" id="PF00440">
    <property type="entry name" value="TetR_N"/>
    <property type="match status" value="1"/>
</dbReference>
<evidence type="ECO:0000256" key="1">
    <source>
        <dbReference type="ARBA" id="ARBA00023125"/>
    </source>
</evidence>
<evidence type="ECO:0000259" key="4">
    <source>
        <dbReference type="PROSITE" id="PS50977"/>
    </source>
</evidence>
<dbReference type="PANTHER" id="PTHR30055:SF223">
    <property type="entry name" value="HTH-TYPE TRANSCRIPTIONAL REGULATOR UIDR"/>
    <property type="match status" value="1"/>
</dbReference>
<feature type="compositionally biased region" description="Basic and acidic residues" evidence="3">
    <location>
        <begin position="1"/>
        <end position="16"/>
    </location>
</feature>
<evidence type="ECO:0000256" key="3">
    <source>
        <dbReference type="SAM" id="MobiDB-lite"/>
    </source>
</evidence>
<dbReference type="PROSITE" id="PS50977">
    <property type="entry name" value="HTH_TETR_2"/>
    <property type="match status" value="1"/>
</dbReference>
<dbReference type="InterPro" id="IPR050109">
    <property type="entry name" value="HTH-type_TetR-like_transc_reg"/>
</dbReference>
<comment type="caution">
    <text evidence="5">The sequence shown here is derived from an EMBL/GenBank/DDBJ whole genome shotgun (WGS) entry which is preliminary data.</text>
</comment>
<keyword evidence="1 2" id="KW-0238">DNA-binding</keyword>
<dbReference type="Gene3D" id="1.10.357.10">
    <property type="entry name" value="Tetracycline Repressor, domain 2"/>
    <property type="match status" value="1"/>
</dbReference>
<dbReference type="Pfam" id="PF14246">
    <property type="entry name" value="TetR_C_7"/>
    <property type="match status" value="1"/>
</dbReference>
<evidence type="ECO:0000313" key="5">
    <source>
        <dbReference type="EMBL" id="MFD2139866.1"/>
    </source>
</evidence>
<dbReference type="SUPFAM" id="SSF48498">
    <property type="entry name" value="Tetracyclin repressor-like, C-terminal domain"/>
    <property type="match status" value="1"/>
</dbReference>
<dbReference type="EMBL" id="JBHUHD010000001">
    <property type="protein sequence ID" value="MFD2139866.1"/>
    <property type="molecule type" value="Genomic_DNA"/>
</dbReference>
<organism evidence="5 6">
    <name type="scientific">Ancylobacter oerskovii</name>
    <dbReference type="NCBI Taxonomy" id="459519"/>
    <lineage>
        <taxon>Bacteria</taxon>
        <taxon>Pseudomonadati</taxon>
        <taxon>Pseudomonadota</taxon>
        <taxon>Alphaproteobacteria</taxon>
        <taxon>Hyphomicrobiales</taxon>
        <taxon>Xanthobacteraceae</taxon>
        <taxon>Ancylobacter</taxon>
    </lineage>
</organism>
<proteinExistence type="predicted"/>
<dbReference type="RefSeq" id="WP_213352349.1">
    <property type="nucleotide sequence ID" value="NZ_JAHBGB010000023.1"/>
</dbReference>
<dbReference type="SUPFAM" id="SSF46689">
    <property type="entry name" value="Homeodomain-like"/>
    <property type="match status" value="1"/>
</dbReference>
<name>A0ABW4YUM0_9HYPH</name>
<dbReference type="Proteomes" id="UP001597299">
    <property type="component" value="Unassembled WGS sequence"/>
</dbReference>
<dbReference type="PANTHER" id="PTHR30055">
    <property type="entry name" value="HTH-TYPE TRANSCRIPTIONAL REGULATOR RUTR"/>
    <property type="match status" value="1"/>
</dbReference>
<gene>
    <name evidence="5" type="ORF">ACFSNC_05620</name>
</gene>
<reference evidence="6" key="1">
    <citation type="journal article" date="2019" name="Int. J. Syst. Evol. Microbiol.">
        <title>The Global Catalogue of Microorganisms (GCM) 10K type strain sequencing project: providing services to taxonomists for standard genome sequencing and annotation.</title>
        <authorList>
            <consortium name="The Broad Institute Genomics Platform"/>
            <consortium name="The Broad Institute Genome Sequencing Center for Infectious Disease"/>
            <person name="Wu L."/>
            <person name="Ma J."/>
        </authorList>
    </citation>
    <scope>NUCLEOTIDE SEQUENCE [LARGE SCALE GENOMIC DNA]</scope>
    <source>
        <strain evidence="6">CCM 7435</strain>
    </source>
</reference>
<evidence type="ECO:0000256" key="2">
    <source>
        <dbReference type="PROSITE-ProRule" id="PRU00335"/>
    </source>
</evidence>
<evidence type="ECO:0000313" key="6">
    <source>
        <dbReference type="Proteomes" id="UP001597299"/>
    </source>
</evidence>
<keyword evidence="6" id="KW-1185">Reference proteome</keyword>
<feature type="region of interest" description="Disordered" evidence="3">
    <location>
        <begin position="1"/>
        <end position="27"/>
    </location>
</feature>
<sequence>MSRVDKVEVHQQPERRGRGRPKTRSDDEQAAAIVAQARALFLAGGYGRTTMDEIAAACRISKRTLYRLFPAKIDLFAAIIEEHRFSMLALPGDYDQLSLVDAIAAIFRVDIGDAENRERMALVGFVLSEMRQFPELGKVVHVHGAEPSRAMLAAWLARQAERGRIRIANPGYTARMLMDLIFGAIPLKHSDLPEWPEEHDRSNYLREAIRLMVEGMVPR</sequence>
<dbReference type="InterPro" id="IPR036271">
    <property type="entry name" value="Tet_transcr_reg_TetR-rel_C_sf"/>
</dbReference>
<feature type="domain" description="HTH tetR-type" evidence="4">
    <location>
        <begin position="27"/>
        <end position="87"/>
    </location>
</feature>
<dbReference type="InterPro" id="IPR001647">
    <property type="entry name" value="HTH_TetR"/>
</dbReference>
<dbReference type="InterPro" id="IPR039536">
    <property type="entry name" value="TetR_C_Proteobacteria"/>
</dbReference>
<accession>A0ABW4YUM0</accession>